<evidence type="ECO:0000313" key="4">
    <source>
        <dbReference type="Proteomes" id="UP001501337"/>
    </source>
</evidence>
<organism evidence="3 4">
    <name type="scientific">Allohahella marinimesophila</name>
    <dbReference type="NCBI Taxonomy" id="1054972"/>
    <lineage>
        <taxon>Bacteria</taxon>
        <taxon>Pseudomonadati</taxon>
        <taxon>Pseudomonadota</taxon>
        <taxon>Gammaproteobacteria</taxon>
        <taxon>Oceanospirillales</taxon>
        <taxon>Hahellaceae</taxon>
        <taxon>Allohahella</taxon>
    </lineage>
</organism>
<feature type="signal peptide" evidence="1">
    <location>
        <begin position="1"/>
        <end position="21"/>
    </location>
</feature>
<dbReference type="InterPro" id="IPR050904">
    <property type="entry name" value="Adhesion/Biosynth-related"/>
</dbReference>
<accession>A0ABP7PDG8</accession>
<keyword evidence="4" id="KW-1185">Reference proteome</keyword>
<gene>
    <name evidence="3" type="ORF">GCM10022278_21540</name>
</gene>
<evidence type="ECO:0000313" key="3">
    <source>
        <dbReference type="EMBL" id="GAA3963423.1"/>
    </source>
</evidence>
<dbReference type="PROSITE" id="PS51257">
    <property type="entry name" value="PROKAR_LIPOPROTEIN"/>
    <property type="match status" value="1"/>
</dbReference>
<comment type="caution">
    <text evidence="3">The sequence shown here is derived from an EMBL/GenBank/DDBJ whole genome shotgun (WGS) entry which is preliminary data.</text>
</comment>
<dbReference type="InterPro" id="IPR036378">
    <property type="entry name" value="FAS1_dom_sf"/>
</dbReference>
<dbReference type="Gene3D" id="2.30.180.10">
    <property type="entry name" value="FAS1 domain"/>
    <property type="match status" value="2"/>
</dbReference>
<dbReference type="PANTHER" id="PTHR10900:SF77">
    <property type="entry name" value="FI19380P1"/>
    <property type="match status" value="1"/>
</dbReference>
<reference evidence="4" key="1">
    <citation type="journal article" date="2019" name="Int. J. Syst. Evol. Microbiol.">
        <title>The Global Catalogue of Microorganisms (GCM) 10K type strain sequencing project: providing services to taxonomists for standard genome sequencing and annotation.</title>
        <authorList>
            <consortium name="The Broad Institute Genomics Platform"/>
            <consortium name="The Broad Institute Genome Sequencing Center for Infectious Disease"/>
            <person name="Wu L."/>
            <person name="Ma J."/>
        </authorList>
    </citation>
    <scope>NUCLEOTIDE SEQUENCE [LARGE SCALE GENOMIC DNA]</scope>
    <source>
        <strain evidence="4">JCM 17555</strain>
    </source>
</reference>
<evidence type="ECO:0000259" key="2">
    <source>
        <dbReference type="PROSITE" id="PS50213"/>
    </source>
</evidence>
<dbReference type="EMBL" id="BAABBO010000009">
    <property type="protein sequence ID" value="GAA3963423.1"/>
    <property type="molecule type" value="Genomic_DNA"/>
</dbReference>
<feature type="domain" description="FAS1" evidence="2">
    <location>
        <begin position="34"/>
        <end position="167"/>
    </location>
</feature>
<dbReference type="RefSeq" id="WP_344806144.1">
    <property type="nucleotide sequence ID" value="NZ_BAABBO010000009.1"/>
</dbReference>
<feature type="chain" id="PRO_5045392562" description="FAS1 domain-containing protein" evidence="1">
    <location>
        <begin position="22"/>
        <end position="317"/>
    </location>
</feature>
<evidence type="ECO:0000256" key="1">
    <source>
        <dbReference type="SAM" id="SignalP"/>
    </source>
</evidence>
<dbReference type="Pfam" id="PF02469">
    <property type="entry name" value="Fasciclin"/>
    <property type="match status" value="2"/>
</dbReference>
<feature type="domain" description="FAS1" evidence="2">
    <location>
        <begin position="177"/>
        <end position="313"/>
    </location>
</feature>
<dbReference type="InterPro" id="IPR000782">
    <property type="entry name" value="FAS1_domain"/>
</dbReference>
<dbReference type="SUPFAM" id="SSF82153">
    <property type="entry name" value="FAS1 domain"/>
    <property type="match status" value="2"/>
</dbReference>
<sequence length="317" mass="32420">MKHLMRPLKLVVVLTSAMLLAACSDDDDDDRVPLGSIVDVAVANGNFTTLVATLEATGLDATLDDPDASFTVFAPSDAAFDKLGESTINALLADTEMLSEILQYHVVSGRVDSAAAIAAAGTTVDVVNGDKVALSLDGETLLVNAATVTITDVQADNGIIHAIDAVLMPPAVKGTPTANIVETAVAAGDFGTLVTALQAAGLDSVLADPNRTFTVFAPSDAAFAKLGTDAINALLADSAALMDVLLQHVIGDAEVNSVQAFSLNGQRVDTESGKTVAVDIDPETDTLSVGGATLTTTDIYTTNGVIHVIDTVITNGE</sequence>
<name>A0ABP7PDG8_9GAMM</name>
<proteinExistence type="predicted"/>
<keyword evidence="1" id="KW-0732">Signal</keyword>
<dbReference type="PROSITE" id="PS50213">
    <property type="entry name" value="FAS1"/>
    <property type="match status" value="2"/>
</dbReference>
<protein>
    <recommendedName>
        <fullName evidence="2">FAS1 domain-containing protein</fullName>
    </recommendedName>
</protein>
<dbReference type="PANTHER" id="PTHR10900">
    <property type="entry name" value="PERIOSTIN-RELATED"/>
    <property type="match status" value="1"/>
</dbReference>
<dbReference type="SMART" id="SM00554">
    <property type="entry name" value="FAS1"/>
    <property type="match status" value="2"/>
</dbReference>
<dbReference type="Proteomes" id="UP001501337">
    <property type="component" value="Unassembled WGS sequence"/>
</dbReference>